<feature type="compositionally biased region" description="Polar residues" evidence="1">
    <location>
        <begin position="66"/>
        <end position="76"/>
    </location>
</feature>
<keyword evidence="2" id="KW-0812">Transmembrane</keyword>
<reference evidence="3 4" key="1">
    <citation type="journal article" date="2023" name="IScience">
        <title>Expanded male sex-determining region conserved during the evolution of homothallism in the green alga Volvox.</title>
        <authorList>
            <person name="Yamamoto K."/>
            <person name="Matsuzaki R."/>
            <person name="Mahakham W."/>
            <person name="Heman W."/>
            <person name="Sekimoto H."/>
            <person name="Kawachi M."/>
            <person name="Minakuchi Y."/>
            <person name="Toyoda A."/>
            <person name="Nozaki H."/>
        </authorList>
    </citation>
    <scope>NUCLEOTIDE SEQUENCE [LARGE SCALE GENOMIC DNA]</scope>
    <source>
        <strain evidence="3 4">NIES-4468</strain>
    </source>
</reference>
<evidence type="ECO:0000256" key="1">
    <source>
        <dbReference type="SAM" id="MobiDB-lite"/>
    </source>
</evidence>
<proteinExistence type="predicted"/>
<feature type="compositionally biased region" description="Basic residues" evidence="1">
    <location>
        <begin position="54"/>
        <end position="65"/>
    </location>
</feature>
<feature type="transmembrane region" description="Helical" evidence="2">
    <location>
        <begin position="21"/>
        <end position="44"/>
    </location>
</feature>
<accession>A0ABQ5RZ50</accession>
<evidence type="ECO:0000256" key="2">
    <source>
        <dbReference type="SAM" id="Phobius"/>
    </source>
</evidence>
<protein>
    <recommendedName>
        <fullName evidence="5">MalT-like TPR region domain-containing protein</fullName>
    </recommendedName>
</protein>
<name>A0ABQ5RZ50_9CHLO</name>
<keyword evidence="2" id="KW-1133">Transmembrane helix</keyword>
<dbReference type="PANTHER" id="PTHR10004:SF8">
    <property type="entry name" value="OS06G0538200 PROTEIN"/>
    <property type="match status" value="1"/>
</dbReference>
<dbReference type="SUPFAM" id="SSF48452">
    <property type="entry name" value="TPR-like"/>
    <property type="match status" value="2"/>
</dbReference>
<dbReference type="Proteomes" id="UP001165090">
    <property type="component" value="Unassembled WGS sequence"/>
</dbReference>
<feature type="region of interest" description="Disordered" evidence="1">
    <location>
        <begin position="54"/>
        <end position="81"/>
    </location>
</feature>
<dbReference type="InterPro" id="IPR011990">
    <property type="entry name" value="TPR-like_helical_dom_sf"/>
</dbReference>
<feature type="region of interest" description="Disordered" evidence="1">
    <location>
        <begin position="756"/>
        <end position="797"/>
    </location>
</feature>
<organism evidence="3 4">
    <name type="scientific">Volvox africanus</name>
    <dbReference type="NCBI Taxonomy" id="51714"/>
    <lineage>
        <taxon>Eukaryota</taxon>
        <taxon>Viridiplantae</taxon>
        <taxon>Chlorophyta</taxon>
        <taxon>core chlorophytes</taxon>
        <taxon>Chlorophyceae</taxon>
        <taxon>CS clade</taxon>
        <taxon>Chlamydomonadales</taxon>
        <taxon>Volvocaceae</taxon>
        <taxon>Volvox</taxon>
    </lineage>
</organism>
<evidence type="ECO:0008006" key="5">
    <source>
        <dbReference type="Google" id="ProtNLM"/>
    </source>
</evidence>
<dbReference type="Pfam" id="PF13424">
    <property type="entry name" value="TPR_12"/>
    <property type="match status" value="1"/>
</dbReference>
<dbReference type="EMBL" id="BSDZ01000014">
    <property type="protein sequence ID" value="GLI62897.1"/>
    <property type="molecule type" value="Genomic_DNA"/>
</dbReference>
<keyword evidence="2" id="KW-0472">Membrane</keyword>
<dbReference type="PANTHER" id="PTHR10004">
    <property type="entry name" value="OS06G0538200 PROTEIN"/>
    <property type="match status" value="1"/>
</dbReference>
<gene>
    <name evidence="3" type="primary">MTM1037</name>
    <name evidence="3" type="ORF">VaNZ11_005717</name>
</gene>
<comment type="caution">
    <text evidence="3">The sequence shown here is derived from an EMBL/GenBank/DDBJ whole genome shotgun (WGS) entry which is preliminary data.</text>
</comment>
<keyword evidence="4" id="KW-1185">Reference proteome</keyword>
<evidence type="ECO:0000313" key="4">
    <source>
        <dbReference type="Proteomes" id="UP001165090"/>
    </source>
</evidence>
<dbReference type="Gene3D" id="1.25.40.10">
    <property type="entry name" value="Tetratricopeptide repeat domain"/>
    <property type="match status" value="2"/>
</dbReference>
<sequence>MDAQPLHVTAKAIAAPERRRGSLTAAIAIFGLGIASVSAAVTIVKVRSSLRHNSKVSAARKKVHTSARSGSETSRGPQRPCVVDSCGRTTPAAAASSLVLPSVASQIPNNGPYEATPLQRTASDPDTLPVPASTKFQSLYPEPPETQHAEVNAYAASTATTPVQAVETACSASVFMARSALAEASARQPTVAPSAAAPMGPSLDTAAGPPTAVIDFNNAAKECSSSLICQARTLEAEMQLLPQASATTNPNGQIAVRLQLPKGGQMAVRDDQTQATPSGAVHEVQHPRPTYQRGATDELALDLPAAGTGKAAVVFDDVGTALADQCGDLDASTLVSTALKVDDGGNGNITKEMEPQSKVEGEAEQLLLAATTAWNVHGNRTQGVKLAKRALATLQAGPHRAKYRSDVAASLADMLYGMNRWEEALEVVGTAKEAAREAGDWAMAIKLSNNMGAVYKKLGRISEAIALHRSCYAMAISELGMAHPLSLLARTNLTETLTMRKGVEGHQQEEEDEQEDKAARSEVRQLLQAALAQLEAEAGTQMTALEAVMTINIGDGPAKDGVKNGVANGDYGLEELPAAGMYRRTRTAIVRTHLELGRLEMMAGENPDAAEGAFRAALALCDELYGVDSRESGGPAFSLANCLRSIGKKDEARALYERLFDLIVQRNGHGQETAVHLARSLADLAEEADDWAAADKFTSAALHSMTLLIGTRTHPVLESFYQAACRAKIHNGDAAGAEALRRQYLTAMMRISQQQARNQTLVRSSHAALPGNRQPGATAGDTENPQKSRIGRKKIRK</sequence>
<evidence type="ECO:0000313" key="3">
    <source>
        <dbReference type="EMBL" id="GLI62897.1"/>
    </source>
</evidence>